<reference evidence="3" key="1">
    <citation type="submission" date="2021-10" db="EMBL/GenBank/DDBJ databases">
        <title>Tropical sea cucumber genome reveals ecological adaptation and Cuvierian tubules defense mechanism.</title>
        <authorList>
            <person name="Chen T."/>
        </authorList>
    </citation>
    <scope>NUCLEOTIDE SEQUENCE</scope>
    <source>
        <strain evidence="3">Nanhai2018</strain>
        <tissue evidence="3">Muscle</tissue>
    </source>
</reference>
<organism evidence="3 4">
    <name type="scientific">Holothuria leucospilota</name>
    <name type="common">Black long sea cucumber</name>
    <name type="synonym">Mertensiothuria leucospilota</name>
    <dbReference type="NCBI Taxonomy" id="206669"/>
    <lineage>
        <taxon>Eukaryota</taxon>
        <taxon>Metazoa</taxon>
        <taxon>Echinodermata</taxon>
        <taxon>Eleutherozoa</taxon>
        <taxon>Echinozoa</taxon>
        <taxon>Holothuroidea</taxon>
        <taxon>Aspidochirotacea</taxon>
        <taxon>Aspidochirotida</taxon>
        <taxon>Holothuriidae</taxon>
        <taxon>Holothuria</taxon>
    </lineage>
</organism>
<evidence type="ECO:0000256" key="1">
    <source>
        <dbReference type="ARBA" id="ARBA00022441"/>
    </source>
</evidence>
<evidence type="ECO:0000256" key="2">
    <source>
        <dbReference type="ARBA" id="ARBA00022737"/>
    </source>
</evidence>
<dbReference type="Proteomes" id="UP001152320">
    <property type="component" value="Chromosome 2"/>
</dbReference>
<keyword evidence="4" id="KW-1185">Reference proteome</keyword>
<dbReference type="Pfam" id="PF24681">
    <property type="entry name" value="Kelch_KLHDC2_KLHL20_DRC7"/>
    <property type="match status" value="2"/>
</dbReference>
<comment type="caution">
    <text evidence="3">The sequence shown here is derived from an EMBL/GenBank/DDBJ whole genome shotgun (WGS) entry which is preliminary data.</text>
</comment>
<protein>
    <submittedName>
        <fullName evidence="3">Kelch domain-containing protein 10</fullName>
    </submittedName>
</protein>
<keyword evidence="1" id="KW-0880">Kelch repeat</keyword>
<dbReference type="InterPro" id="IPR015915">
    <property type="entry name" value="Kelch-typ_b-propeller"/>
</dbReference>
<name>A0A9Q1CL56_HOLLE</name>
<dbReference type="PANTHER" id="PTHR46428">
    <property type="entry name" value="KELCH DOMAIN-CONTAINING PROTEIN 10"/>
    <property type="match status" value="1"/>
</dbReference>
<dbReference type="SUPFAM" id="SSF117281">
    <property type="entry name" value="Kelch motif"/>
    <property type="match status" value="2"/>
</dbReference>
<proteinExistence type="predicted"/>
<gene>
    <name evidence="3" type="ORF">HOLleu_05770</name>
</gene>
<dbReference type="Gene3D" id="2.120.10.80">
    <property type="entry name" value="Kelch-type beta propeller"/>
    <property type="match status" value="2"/>
</dbReference>
<evidence type="ECO:0000313" key="3">
    <source>
        <dbReference type="EMBL" id="KAJ8046926.1"/>
    </source>
</evidence>
<evidence type="ECO:0000313" key="4">
    <source>
        <dbReference type="Proteomes" id="UP001152320"/>
    </source>
</evidence>
<dbReference type="EMBL" id="JAIZAY010000002">
    <property type="protein sequence ID" value="KAJ8046926.1"/>
    <property type="molecule type" value="Genomic_DNA"/>
</dbReference>
<sequence length="398" mass="45656">MDSGVDENYSVRIGKIFTVSPRCEAGSDEELRKPCARSGHAAVADDKYLYVYGGYNPDISVDDEEMEMEDYNPLFKEMWRFDFDRQSWELLKNRGTVPMQLASMSMTRCGHIIILYGGTGFPFGYQKSSALFCFSTRDNRWRAISGSKETPDSTYGQSVSVCGTSLYVFGGTSGWDYSANVYKSDLRTGIWEKCFDFEKHYSMLIDRQIDEKDIPLPRYRHEMLSDEENLYIIGGGTSHHAFPLERIHVFNTKLKKWTRRDSIPDPVHGFPRRRRCHGCCQLRNVGYITGGYDGRHIYNDVWSLAIDSLQWTKLEAKLPEPVYFHSSAITPEGCLYYHGGVLTSDGKTRTDKLNFLWVTVPSLVTMSWKCILKANPKLRDKSADVLRELGIPEHIIKR</sequence>
<dbReference type="GO" id="GO:0032874">
    <property type="term" value="P:positive regulation of stress-activated MAPK cascade"/>
    <property type="evidence" value="ECO:0007669"/>
    <property type="project" value="TreeGrafter"/>
</dbReference>
<accession>A0A9Q1CL56</accession>
<dbReference type="InterPro" id="IPR052125">
    <property type="entry name" value="KLHDC10"/>
</dbReference>
<keyword evidence="2" id="KW-0677">Repeat</keyword>
<dbReference type="PANTHER" id="PTHR46428:SF1">
    <property type="entry name" value="KELCH DOMAIN-CONTAINING PROTEIN 10"/>
    <property type="match status" value="1"/>
</dbReference>
<dbReference type="AlphaFoldDB" id="A0A9Q1CL56"/>
<dbReference type="OrthoDB" id="7676067at2759"/>